<feature type="signal peptide" evidence="1">
    <location>
        <begin position="1"/>
        <end position="22"/>
    </location>
</feature>
<evidence type="ECO:0000313" key="4">
    <source>
        <dbReference type="Proteomes" id="UP000013165"/>
    </source>
</evidence>
<reference evidence="3 4" key="1">
    <citation type="journal article" date="2013" name="Genome Announc.">
        <title>Genome Sequence of the Polycyclic Aromatic Hydrocarbon-Degrading Bacterium Strain Marinobacter nanhaiticus D15-8WT.</title>
        <authorList>
            <person name="Cui Z."/>
            <person name="Gao W."/>
            <person name="Li Q."/>
            <person name="Xu G."/>
            <person name="Zheng L."/>
        </authorList>
    </citation>
    <scope>NUCLEOTIDE SEQUENCE [LARGE SCALE GENOMIC DNA]</scope>
    <source>
        <strain evidence="3 4">D15-8W</strain>
    </source>
</reference>
<organism evidence="3 4">
    <name type="scientific">Marinobacter nanhaiticus D15-8W</name>
    <dbReference type="NCBI Taxonomy" id="626887"/>
    <lineage>
        <taxon>Bacteria</taxon>
        <taxon>Pseudomonadati</taxon>
        <taxon>Pseudomonadota</taxon>
        <taxon>Gammaproteobacteria</taxon>
        <taxon>Pseudomonadales</taxon>
        <taxon>Marinobacteraceae</taxon>
        <taxon>Marinobacter</taxon>
    </lineage>
</organism>
<evidence type="ECO:0000259" key="2">
    <source>
        <dbReference type="Pfam" id="PF19657"/>
    </source>
</evidence>
<dbReference type="AlphaFoldDB" id="N6W2C2"/>
<dbReference type="EMBL" id="APLQ01000014">
    <property type="protein sequence ID" value="ENO14239.1"/>
    <property type="molecule type" value="Genomic_DNA"/>
</dbReference>
<evidence type="ECO:0000256" key="1">
    <source>
        <dbReference type="SAM" id="SignalP"/>
    </source>
</evidence>
<dbReference type="InterPro" id="IPR046158">
    <property type="entry name" value="DUF6160"/>
</dbReference>
<feature type="domain" description="DUF6160" evidence="2">
    <location>
        <begin position="1"/>
        <end position="99"/>
    </location>
</feature>
<evidence type="ECO:0000313" key="3">
    <source>
        <dbReference type="EMBL" id="ENO14239.1"/>
    </source>
</evidence>
<proteinExistence type="predicted"/>
<keyword evidence="1" id="KW-0732">Signal</keyword>
<dbReference type="Proteomes" id="UP000013165">
    <property type="component" value="Unassembled WGS sequence"/>
</dbReference>
<name>N6W2C2_9GAMM</name>
<dbReference type="eggNOG" id="ENOG50347NE">
    <property type="taxonomic scope" value="Bacteria"/>
</dbReference>
<dbReference type="PATRIC" id="fig|626887.3.peg.4529"/>
<keyword evidence="4" id="KW-1185">Reference proteome</keyword>
<dbReference type="RefSeq" id="WP_004582460.1">
    <property type="nucleotide sequence ID" value="NZ_AP028878.1"/>
</dbReference>
<feature type="chain" id="PRO_5004126812" description="DUF6160 domain-containing protein" evidence="1">
    <location>
        <begin position="23"/>
        <end position="283"/>
    </location>
</feature>
<dbReference type="OrthoDB" id="6180023at2"/>
<sequence length="283" mass="28870">MKGLKKLALASAIAAAPFAAQAELKALDDGAMGNVTGQAGVTIELETKVDVGEFRYVDEGSFAVSGIHIGGGNVVTDADGNVTGVDGLLDDLKIDIDVEADGDAVIHVGNVNGQVPIDFAVGIESASLRAQGVSAADATDSNSTLLASNIGIVGNLAQLDIRVDTETDHLITDVSFNITNMDMDIDFLGVNIRGMQVMGANFFEESAAGGGLTPAGMFAAAQITISKATGTGSANGDALQIEVPQFVTDINVAATEIGGSSIGTIQLDNLAITQTNMKVYGHE</sequence>
<protein>
    <recommendedName>
        <fullName evidence="2">DUF6160 domain-containing protein</fullName>
    </recommendedName>
</protein>
<accession>N6W2C2</accession>
<gene>
    <name evidence="3" type="ORF">J057_22635</name>
</gene>
<comment type="caution">
    <text evidence="3">The sequence shown here is derived from an EMBL/GenBank/DDBJ whole genome shotgun (WGS) entry which is preliminary data.</text>
</comment>
<dbReference type="Pfam" id="PF19657">
    <property type="entry name" value="DUF6160"/>
    <property type="match status" value="1"/>
</dbReference>
<dbReference type="HOGENOM" id="CLU_972552_0_0_6"/>